<dbReference type="AlphaFoldDB" id="T1I5K3"/>
<evidence type="ECO:0000313" key="1">
    <source>
        <dbReference type="EnsemblMetazoa" id="RPRC011572-PA"/>
    </source>
</evidence>
<accession>T1I5K3</accession>
<dbReference type="HOGENOM" id="CLU_3379674_0_0_1"/>
<proteinExistence type="predicted"/>
<sequence>WETTNSPHMYQFLQQTILNTLWCTDVAHMKALLK</sequence>
<dbReference type="VEuPathDB" id="VectorBase:RPRC011572"/>
<dbReference type="Proteomes" id="UP000015103">
    <property type="component" value="Unassembled WGS sequence"/>
</dbReference>
<dbReference type="InParanoid" id="T1I5K3"/>
<evidence type="ECO:0000313" key="2">
    <source>
        <dbReference type="Proteomes" id="UP000015103"/>
    </source>
</evidence>
<dbReference type="EMBL" id="ACPB03031365">
    <property type="status" value="NOT_ANNOTATED_CDS"/>
    <property type="molecule type" value="Genomic_DNA"/>
</dbReference>
<dbReference type="EMBL" id="ACPB03031364">
    <property type="status" value="NOT_ANNOTATED_CDS"/>
    <property type="molecule type" value="Genomic_DNA"/>
</dbReference>
<dbReference type="EnsemblMetazoa" id="RPRC011572-RA">
    <property type="protein sequence ID" value="RPRC011572-PA"/>
    <property type="gene ID" value="RPRC011572"/>
</dbReference>
<protein>
    <submittedName>
        <fullName evidence="1">Uncharacterized protein</fullName>
    </submittedName>
</protein>
<name>T1I5K3_RHOPR</name>
<organism evidence="1 2">
    <name type="scientific">Rhodnius prolixus</name>
    <name type="common">Triatomid bug</name>
    <dbReference type="NCBI Taxonomy" id="13249"/>
    <lineage>
        <taxon>Eukaryota</taxon>
        <taxon>Metazoa</taxon>
        <taxon>Ecdysozoa</taxon>
        <taxon>Arthropoda</taxon>
        <taxon>Hexapoda</taxon>
        <taxon>Insecta</taxon>
        <taxon>Pterygota</taxon>
        <taxon>Neoptera</taxon>
        <taxon>Paraneoptera</taxon>
        <taxon>Hemiptera</taxon>
        <taxon>Heteroptera</taxon>
        <taxon>Panheteroptera</taxon>
        <taxon>Cimicomorpha</taxon>
        <taxon>Reduviidae</taxon>
        <taxon>Triatominae</taxon>
        <taxon>Rhodnius</taxon>
    </lineage>
</organism>
<keyword evidence="2" id="KW-1185">Reference proteome</keyword>
<reference evidence="1" key="1">
    <citation type="submission" date="2015-05" db="UniProtKB">
        <authorList>
            <consortium name="EnsemblMetazoa"/>
        </authorList>
    </citation>
    <scope>IDENTIFICATION</scope>
</reference>